<dbReference type="Pfam" id="PF13374">
    <property type="entry name" value="TPR_10"/>
    <property type="match status" value="1"/>
</dbReference>
<dbReference type="OrthoDB" id="10057117at2759"/>
<proteinExistence type="predicted"/>
<dbReference type="AlphaFoldDB" id="A0A815S2K5"/>
<organism evidence="3 4">
    <name type="scientific">Rotaria magnacalcarata</name>
    <dbReference type="NCBI Taxonomy" id="392030"/>
    <lineage>
        <taxon>Eukaryota</taxon>
        <taxon>Metazoa</taxon>
        <taxon>Spiralia</taxon>
        <taxon>Gnathifera</taxon>
        <taxon>Rotifera</taxon>
        <taxon>Eurotatoria</taxon>
        <taxon>Bdelloidea</taxon>
        <taxon>Philodinida</taxon>
        <taxon>Philodinidae</taxon>
        <taxon>Rotaria</taxon>
    </lineage>
</organism>
<dbReference type="InterPro" id="IPR011990">
    <property type="entry name" value="TPR-like_helical_dom_sf"/>
</dbReference>
<evidence type="ECO:0000313" key="3">
    <source>
        <dbReference type="EMBL" id="CAF1486516.1"/>
    </source>
</evidence>
<dbReference type="SMART" id="SM00028">
    <property type="entry name" value="TPR"/>
    <property type="match status" value="2"/>
</dbReference>
<dbReference type="SUPFAM" id="SSF48452">
    <property type="entry name" value="TPR-like"/>
    <property type="match status" value="1"/>
</dbReference>
<protein>
    <recommendedName>
        <fullName evidence="5">Kinesin light chain</fullName>
    </recommendedName>
</protein>
<gene>
    <name evidence="3" type="ORF">KQP761_LOCUS13860</name>
</gene>
<dbReference type="PANTHER" id="PTHR45641:SF1">
    <property type="entry name" value="AAA+ ATPASE DOMAIN-CONTAINING PROTEIN"/>
    <property type="match status" value="1"/>
</dbReference>
<evidence type="ECO:0000256" key="1">
    <source>
        <dbReference type="ARBA" id="ARBA00022737"/>
    </source>
</evidence>
<dbReference type="EMBL" id="CAJNOW010006465">
    <property type="protein sequence ID" value="CAF1486516.1"/>
    <property type="molecule type" value="Genomic_DNA"/>
</dbReference>
<evidence type="ECO:0000313" key="4">
    <source>
        <dbReference type="Proteomes" id="UP000663834"/>
    </source>
</evidence>
<reference evidence="3" key="1">
    <citation type="submission" date="2021-02" db="EMBL/GenBank/DDBJ databases">
        <authorList>
            <person name="Nowell W R."/>
        </authorList>
    </citation>
    <scope>NUCLEOTIDE SEQUENCE</scope>
</reference>
<keyword evidence="1" id="KW-0677">Repeat</keyword>
<dbReference type="PANTHER" id="PTHR45641">
    <property type="entry name" value="TETRATRICOPEPTIDE REPEAT PROTEIN (AFU_ORTHOLOGUE AFUA_6G03870)"/>
    <property type="match status" value="1"/>
</dbReference>
<sequence length="301" mass="34805">MGNETNVEYIHSINQLKRIVNTVNIFIDSDKCVDFLTEINELKVLMIVFNVLGERLVPFIHDFSQIEAIYIVSFMYTQLLKEILLELNYTEQPIREFTDCCCAQQENYSLNLTVIEEFQQKYSPETAIWWYSSAFFIYEMVNHAPRTQEDHQGANGEALSFFKKSCRIKQILLHSNHPDLATLYNNIASRYNSTGDYHNALVLYEKSHETLQKARPSERLVSATSHNNIASTYNNMEQYSEALVVFEKSHEIYQQILLPNHPDLTNSYDNIGSTYNTMGEYKRSSYGSLSIVENLSKIAPA</sequence>
<comment type="caution">
    <text evidence="3">The sequence shown here is derived from an EMBL/GenBank/DDBJ whole genome shotgun (WGS) entry which is preliminary data.</text>
</comment>
<dbReference type="Gene3D" id="1.25.40.10">
    <property type="entry name" value="Tetratricopeptide repeat domain"/>
    <property type="match status" value="1"/>
</dbReference>
<accession>A0A815S2K5</accession>
<dbReference type="Pfam" id="PF13424">
    <property type="entry name" value="TPR_12"/>
    <property type="match status" value="1"/>
</dbReference>
<dbReference type="Proteomes" id="UP000663834">
    <property type="component" value="Unassembled WGS sequence"/>
</dbReference>
<evidence type="ECO:0008006" key="5">
    <source>
        <dbReference type="Google" id="ProtNLM"/>
    </source>
</evidence>
<keyword evidence="2" id="KW-0802">TPR repeat</keyword>
<name>A0A815S2K5_9BILA</name>
<evidence type="ECO:0000256" key="2">
    <source>
        <dbReference type="ARBA" id="ARBA00022803"/>
    </source>
</evidence>
<dbReference type="InterPro" id="IPR019734">
    <property type="entry name" value="TPR_rpt"/>
</dbReference>